<feature type="transmembrane region" description="Helical" evidence="6">
    <location>
        <begin position="143"/>
        <end position="167"/>
    </location>
</feature>
<dbReference type="PANTHER" id="PTHR23501">
    <property type="entry name" value="MAJOR FACILITATOR SUPERFAMILY"/>
    <property type="match status" value="1"/>
</dbReference>
<protein>
    <submittedName>
        <fullName evidence="8">MFS transporter</fullName>
    </submittedName>
</protein>
<proteinExistence type="predicted"/>
<feature type="transmembrane region" description="Helical" evidence="6">
    <location>
        <begin position="359"/>
        <end position="378"/>
    </location>
</feature>
<dbReference type="Pfam" id="PF07690">
    <property type="entry name" value="MFS_1"/>
    <property type="match status" value="1"/>
</dbReference>
<evidence type="ECO:0000256" key="4">
    <source>
        <dbReference type="ARBA" id="ARBA00022989"/>
    </source>
</evidence>
<evidence type="ECO:0000256" key="2">
    <source>
        <dbReference type="ARBA" id="ARBA00022448"/>
    </source>
</evidence>
<keyword evidence="3 6" id="KW-0812">Transmembrane</keyword>
<dbReference type="RefSeq" id="WP_233698488.1">
    <property type="nucleotide sequence ID" value="NZ_JAJNBZ010000026.1"/>
</dbReference>
<evidence type="ECO:0000256" key="1">
    <source>
        <dbReference type="ARBA" id="ARBA00004651"/>
    </source>
</evidence>
<name>A0ABS8YPK1_9BACL</name>
<accession>A0ABS8YPK1</accession>
<dbReference type="Gene3D" id="1.20.1250.20">
    <property type="entry name" value="MFS general substrate transporter like domains"/>
    <property type="match status" value="1"/>
</dbReference>
<dbReference type="InterPro" id="IPR020846">
    <property type="entry name" value="MFS_dom"/>
</dbReference>
<feature type="transmembrane region" description="Helical" evidence="6">
    <location>
        <begin position="274"/>
        <end position="291"/>
    </location>
</feature>
<evidence type="ECO:0000256" key="3">
    <source>
        <dbReference type="ARBA" id="ARBA00022692"/>
    </source>
</evidence>
<feature type="transmembrane region" description="Helical" evidence="6">
    <location>
        <begin position="20"/>
        <end position="42"/>
    </location>
</feature>
<gene>
    <name evidence="8" type="ORF">LQV63_23560</name>
</gene>
<feature type="transmembrane region" description="Helical" evidence="6">
    <location>
        <begin position="211"/>
        <end position="230"/>
    </location>
</feature>
<evidence type="ECO:0000313" key="8">
    <source>
        <dbReference type="EMBL" id="MCE5172260.1"/>
    </source>
</evidence>
<evidence type="ECO:0000313" key="9">
    <source>
        <dbReference type="Proteomes" id="UP001199916"/>
    </source>
</evidence>
<keyword evidence="2" id="KW-0813">Transport</keyword>
<organism evidence="8 9">
    <name type="scientific">Paenibacillus profundus</name>
    <dbReference type="NCBI Taxonomy" id="1173085"/>
    <lineage>
        <taxon>Bacteria</taxon>
        <taxon>Bacillati</taxon>
        <taxon>Bacillota</taxon>
        <taxon>Bacilli</taxon>
        <taxon>Bacillales</taxon>
        <taxon>Paenibacillaceae</taxon>
        <taxon>Paenibacillus</taxon>
    </lineage>
</organism>
<dbReference type="PANTHER" id="PTHR23501:SF154">
    <property type="entry name" value="MULTIDRUG-EFFLUX TRANSPORTER RV1634-RELATED"/>
    <property type="match status" value="1"/>
</dbReference>
<keyword evidence="5 6" id="KW-0472">Membrane</keyword>
<feature type="transmembrane region" description="Helical" evidence="6">
    <location>
        <begin position="54"/>
        <end position="74"/>
    </location>
</feature>
<comment type="subcellular location">
    <subcellularLocation>
        <location evidence="1">Cell membrane</location>
        <topology evidence="1">Multi-pass membrane protein</topology>
    </subcellularLocation>
</comment>
<dbReference type="Proteomes" id="UP001199916">
    <property type="component" value="Unassembled WGS sequence"/>
</dbReference>
<evidence type="ECO:0000256" key="6">
    <source>
        <dbReference type="SAM" id="Phobius"/>
    </source>
</evidence>
<evidence type="ECO:0000256" key="5">
    <source>
        <dbReference type="ARBA" id="ARBA00023136"/>
    </source>
</evidence>
<keyword evidence="9" id="KW-1185">Reference proteome</keyword>
<comment type="caution">
    <text evidence="8">The sequence shown here is derived from an EMBL/GenBank/DDBJ whole genome shotgun (WGS) entry which is preliminary data.</text>
</comment>
<dbReference type="PROSITE" id="PS50850">
    <property type="entry name" value="MFS"/>
    <property type="match status" value="1"/>
</dbReference>
<keyword evidence="4 6" id="KW-1133">Transmembrane helix</keyword>
<dbReference type="EMBL" id="JAJNBZ010000026">
    <property type="protein sequence ID" value="MCE5172260.1"/>
    <property type="molecule type" value="Genomic_DNA"/>
</dbReference>
<feature type="transmembrane region" description="Helical" evidence="6">
    <location>
        <begin position="399"/>
        <end position="422"/>
    </location>
</feature>
<feature type="transmembrane region" description="Helical" evidence="6">
    <location>
        <begin position="173"/>
        <end position="190"/>
    </location>
</feature>
<feature type="transmembrane region" description="Helical" evidence="6">
    <location>
        <begin position="114"/>
        <end position="131"/>
    </location>
</feature>
<dbReference type="InterPro" id="IPR011701">
    <property type="entry name" value="MFS"/>
</dbReference>
<feature type="transmembrane region" description="Helical" evidence="6">
    <location>
        <begin position="428"/>
        <end position="450"/>
    </location>
</feature>
<feature type="transmembrane region" description="Helical" evidence="6">
    <location>
        <begin position="303"/>
        <end position="322"/>
    </location>
</feature>
<feature type="transmembrane region" description="Helical" evidence="6">
    <location>
        <begin position="236"/>
        <end position="254"/>
    </location>
</feature>
<dbReference type="SUPFAM" id="SSF103473">
    <property type="entry name" value="MFS general substrate transporter"/>
    <property type="match status" value="1"/>
</dbReference>
<reference evidence="8 9" key="1">
    <citation type="submission" date="2021-11" db="EMBL/GenBank/DDBJ databases">
        <title>Draft genome sequence of Paenibacillus profundus YoMME, a new Gram-positive bacteria with exoelectrogenic properties.</title>
        <authorList>
            <person name="Hubenova Y."/>
            <person name="Hubenova E."/>
            <person name="Manasiev Y."/>
            <person name="Peykov S."/>
            <person name="Mitov M."/>
        </authorList>
    </citation>
    <scope>NUCLEOTIDE SEQUENCE [LARGE SCALE GENOMIC DNA]</scope>
    <source>
        <strain evidence="8 9">YoMME</strain>
    </source>
</reference>
<sequence>MTKTINSKKIGIFDVQYRALTIGIILTLTTVAFEGLAITTIAPKLAQSLHGIHLYGWIFSAFLLSQIIGTMVMGQQIDKHGVFKSIISSFIIFVIGIIIAAVSFHMYMLIAGRAFQGFGAGALITCVYYSVTLSYPDSLRTKILAAFSIAFVLPALIGPYVAGLIAAYVSWRFVFWIVLPLIVLALSLTLPSFRNIPTKNTSAKKGSYKEIYAILLAIGTGLLLSGLGFISDWKGIALSVVGVIIMIQPLRKLLPAGTFLVKRGLPATIVSRGLYVACYFATESFVVLALTEVKGLSEELAGLIVAAGALSWSAAAWLQSQLDERDHGQGRKKRVIFGIGIMIVGVTLVITAIGFPGGGIAIALISQIITGFGVGLANPTTGAIALQHAQAGKEGEVSATIQFIDSFSIGLSIGLSGALIALSETFQWGIFTGVMMALSLQLCFVLLSLVTSFRITTQIHEVSHPLCDVKGSDVTASS</sequence>
<feature type="domain" description="Major facilitator superfamily (MFS) profile" evidence="7">
    <location>
        <begin position="16"/>
        <end position="460"/>
    </location>
</feature>
<feature type="transmembrane region" description="Helical" evidence="6">
    <location>
        <begin position="86"/>
        <end position="108"/>
    </location>
</feature>
<feature type="transmembrane region" description="Helical" evidence="6">
    <location>
        <begin position="334"/>
        <end position="353"/>
    </location>
</feature>
<evidence type="ECO:0000259" key="7">
    <source>
        <dbReference type="PROSITE" id="PS50850"/>
    </source>
</evidence>
<dbReference type="InterPro" id="IPR036259">
    <property type="entry name" value="MFS_trans_sf"/>
</dbReference>